<dbReference type="Gene3D" id="3.40.50.2000">
    <property type="entry name" value="Glycogen Phosphorylase B"/>
    <property type="match status" value="2"/>
</dbReference>
<dbReference type="Pfam" id="PF00201">
    <property type="entry name" value="UDPGT"/>
    <property type="match status" value="1"/>
</dbReference>
<dbReference type="InterPro" id="IPR002213">
    <property type="entry name" value="UDP_glucos_trans"/>
</dbReference>
<dbReference type="PANTHER" id="PTHR11926:SF1560">
    <property type="entry name" value="UDP-GLYCOSYLTRANSFERASE 74E1-RELATED"/>
    <property type="match status" value="1"/>
</dbReference>
<comment type="similarity">
    <text evidence="1 4">Belongs to the UDP-glycosyltransferase family.</text>
</comment>
<keyword evidence="2 4" id="KW-0328">Glycosyltransferase</keyword>
<dbReference type="InterPro" id="IPR035595">
    <property type="entry name" value="UDP_glycos_trans_CS"/>
</dbReference>
<keyword evidence="3 4" id="KW-0808">Transferase</keyword>
<evidence type="ECO:0000313" key="6">
    <source>
        <dbReference type="EMBL" id="KAF7847526.1"/>
    </source>
</evidence>
<dbReference type="Proteomes" id="UP000806378">
    <property type="component" value="Unassembled WGS sequence"/>
</dbReference>
<evidence type="ECO:0000256" key="3">
    <source>
        <dbReference type="ARBA" id="ARBA00022679"/>
    </source>
</evidence>
<dbReference type="PROSITE" id="PS00375">
    <property type="entry name" value="UDPGT"/>
    <property type="match status" value="1"/>
</dbReference>
<dbReference type="SUPFAM" id="SSF53756">
    <property type="entry name" value="UDP-Glycosyltransferase/glycogen phosphorylase"/>
    <property type="match status" value="1"/>
</dbReference>
<evidence type="ECO:0000256" key="5">
    <source>
        <dbReference type="RuleBase" id="RU362057"/>
    </source>
</evidence>
<dbReference type="GO" id="GO:0080043">
    <property type="term" value="F:quercetin 3-O-glucosyltransferase activity"/>
    <property type="evidence" value="ECO:0007669"/>
    <property type="project" value="TreeGrafter"/>
</dbReference>
<evidence type="ECO:0000313" key="7">
    <source>
        <dbReference type="Proteomes" id="UP000806378"/>
    </source>
</evidence>
<dbReference type="EMBL" id="MU090729">
    <property type="protein sequence ID" value="KAF7847526.1"/>
    <property type="molecule type" value="Genomic_DNA"/>
</dbReference>
<dbReference type="AlphaFoldDB" id="A0A8T0CMY5"/>
<dbReference type="OrthoDB" id="5835829at2759"/>
<dbReference type="GO" id="GO:0080044">
    <property type="term" value="F:quercetin 7-O-glucosyltransferase activity"/>
    <property type="evidence" value="ECO:0007669"/>
    <property type="project" value="TreeGrafter"/>
</dbReference>
<reference evidence="6" key="1">
    <citation type="submission" date="2020-05" db="EMBL/GenBank/DDBJ databases">
        <title>WGS assembly of Corymbia citriodora subspecies variegata.</title>
        <authorList>
            <person name="Barry K."/>
            <person name="Hundley H."/>
            <person name="Shu S."/>
            <person name="Jenkins J."/>
            <person name="Grimwood J."/>
            <person name="Baten A."/>
        </authorList>
    </citation>
    <scope>NUCLEOTIDE SEQUENCE</scope>
    <source>
        <strain evidence="6">CV2-018</strain>
    </source>
</reference>
<organism evidence="6 7">
    <name type="scientific">Corymbia citriodora subsp. variegata</name>
    <dbReference type="NCBI Taxonomy" id="360336"/>
    <lineage>
        <taxon>Eukaryota</taxon>
        <taxon>Viridiplantae</taxon>
        <taxon>Streptophyta</taxon>
        <taxon>Embryophyta</taxon>
        <taxon>Tracheophyta</taxon>
        <taxon>Spermatophyta</taxon>
        <taxon>Magnoliopsida</taxon>
        <taxon>eudicotyledons</taxon>
        <taxon>Gunneridae</taxon>
        <taxon>Pentapetalae</taxon>
        <taxon>rosids</taxon>
        <taxon>malvids</taxon>
        <taxon>Myrtales</taxon>
        <taxon>Myrtaceae</taxon>
        <taxon>Myrtoideae</taxon>
        <taxon>Eucalypteae</taxon>
        <taxon>Corymbia</taxon>
    </lineage>
</organism>
<protein>
    <recommendedName>
        <fullName evidence="5">Glycosyltransferase</fullName>
        <ecNumber evidence="5">2.4.1.-</ecNumber>
    </recommendedName>
</protein>
<keyword evidence="7" id="KW-1185">Reference proteome</keyword>
<name>A0A8T0CMY5_CORYI</name>
<dbReference type="FunFam" id="3.40.50.2000:FF:000060">
    <property type="entry name" value="Glycosyltransferase"/>
    <property type="match status" value="1"/>
</dbReference>
<dbReference type="PANTHER" id="PTHR11926">
    <property type="entry name" value="GLUCOSYL/GLUCURONOSYL TRANSFERASES"/>
    <property type="match status" value="1"/>
</dbReference>
<gene>
    <name evidence="6" type="ORF">BT93_L2874</name>
</gene>
<evidence type="ECO:0000256" key="4">
    <source>
        <dbReference type="RuleBase" id="RU003718"/>
    </source>
</evidence>
<sequence length="491" mass="53691">MIVGMPQDYPAEDQDTNPCSLSLLKFKMSSGKHVAVLAFPFACHPLPLANLLHELAETATNVHFSFLSTAKSNGDLFPPSSRAELPPNVVIYDIDNGSPTGHHGGTIEEMIEQTDVFLKQAPKSFRAAINAAEQDAGKKVSCLFSDALFYPACEISEQMHVPWVTFWVGSPCFLCVHFHIEVLRQIRHKNSCTGMAVVEANDRALEMVPGLSMFRMSDIPDQMLEDPNTSMVSSLVHQLGRVLPRAAAVVMNSFVEANPAPLIADLESKFKMLLHVGCRTVSFSPPPMLTSTELDPTGCLMWLDTKDPRSVAYICFGTVAILSPTELSALAEALESTGTPFLWSIKEHMMVHLPEGFLKRTGAHGKIVLWAPQSRVLSHPACGAYMTHCGYNSVFESIAGGVPMICKPFWTDNMMNGRLVKEWWGIGVGVEGETITKSGMVKALEVVLRSEDGKKMRKKVSELRERLVEAAGPGGSVEADFKALVELISTS</sequence>
<dbReference type="Gramene" id="rna-gnl|WGS:JABURB|Cocit.L2874.1">
    <property type="protein sequence ID" value="cds-KAF7847526.1"/>
    <property type="gene ID" value="gene-BT93_L2874"/>
</dbReference>
<evidence type="ECO:0000256" key="1">
    <source>
        <dbReference type="ARBA" id="ARBA00009995"/>
    </source>
</evidence>
<evidence type="ECO:0000256" key="2">
    <source>
        <dbReference type="ARBA" id="ARBA00022676"/>
    </source>
</evidence>
<comment type="caution">
    <text evidence="6">The sequence shown here is derived from an EMBL/GenBank/DDBJ whole genome shotgun (WGS) entry which is preliminary data.</text>
</comment>
<accession>A0A8T0CMY5</accession>
<proteinExistence type="inferred from homology"/>
<dbReference type="EC" id="2.4.1.-" evidence="5"/>
<dbReference type="CDD" id="cd03784">
    <property type="entry name" value="GT1_Gtf-like"/>
    <property type="match status" value="1"/>
</dbReference>